<dbReference type="OrthoDB" id="9810120at2"/>
<name>I4AR03_BERLS</name>
<evidence type="ECO:0000313" key="8">
    <source>
        <dbReference type="EMBL" id="AFM06388.1"/>
    </source>
</evidence>
<keyword evidence="6 7" id="KW-0472">Membrane</keyword>
<keyword evidence="7" id="KW-1278">Translocase</keyword>
<evidence type="ECO:0000256" key="6">
    <source>
        <dbReference type="ARBA" id="ARBA00023136"/>
    </source>
</evidence>
<dbReference type="PANTHER" id="PTHR11434">
    <property type="entry name" value="NADH-UBIQUINONE OXIDOREDUCTASE SUBUNIT ND4L"/>
    <property type="match status" value="1"/>
</dbReference>
<dbReference type="Proteomes" id="UP000006054">
    <property type="component" value="Chromosome"/>
</dbReference>
<dbReference type="Pfam" id="PF00420">
    <property type="entry name" value="Oxidored_q2"/>
    <property type="match status" value="1"/>
</dbReference>
<dbReference type="HAMAP" id="MF_01456">
    <property type="entry name" value="NDH1_NuoK"/>
    <property type="match status" value="1"/>
</dbReference>
<reference evidence="9" key="1">
    <citation type="submission" date="2012-06" db="EMBL/GenBank/DDBJ databases">
        <title>The complete genome of Flexibacter litoralis DSM 6794.</title>
        <authorList>
            <person name="Lucas S."/>
            <person name="Copeland A."/>
            <person name="Lapidus A."/>
            <person name="Glavina del Rio T."/>
            <person name="Dalin E."/>
            <person name="Tice H."/>
            <person name="Bruce D."/>
            <person name="Goodwin L."/>
            <person name="Pitluck S."/>
            <person name="Peters L."/>
            <person name="Ovchinnikova G."/>
            <person name="Lu M."/>
            <person name="Kyrpides N."/>
            <person name="Mavromatis K."/>
            <person name="Ivanova N."/>
            <person name="Brettin T."/>
            <person name="Detter J.C."/>
            <person name="Han C."/>
            <person name="Larimer F."/>
            <person name="Land M."/>
            <person name="Hauser L."/>
            <person name="Markowitz V."/>
            <person name="Cheng J.-F."/>
            <person name="Hugenholtz P."/>
            <person name="Woyke T."/>
            <person name="Wu D."/>
            <person name="Spring S."/>
            <person name="Lang E."/>
            <person name="Kopitz M."/>
            <person name="Brambilla E."/>
            <person name="Klenk H.-P."/>
            <person name="Eisen J.A."/>
        </authorList>
    </citation>
    <scope>NUCLEOTIDE SEQUENCE [LARGE SCALE GENOMIC DNA]</scope>
    <source>
        <strain evidence="9">ATCC 23117 / DSM 6794 / NBRC 15988 / NCIMB 1366 / Sio-4</strain>
    </source>
</reference>
<dbReference type="PANTHER" id="PTHR11434:SF16">
    <property type="entry name" value="NADH-UBIQUINONE OXIDOREDUCTASE CHAIN 4L"/>
    <property type="match status" value="1"/>
</dbReference>
<dbReference type="STRING" id="880071.Fleli_4092"/>
<accession>I4AR03</accession>
<dbReference type="GO" id="GO:0050136">
    <property type="term" value="F:NADH dehydrogenase (quinone) (non-electrogenic) activity"/>
    <property type="evidence" value="ECO:0007669"/>
    <property type="project" value="UniProtKB-UniRule"/>
</dbReference>
<dbReference type="GO" id="GO:0005886">
    <property type="term" value="C:plasma membrane"/>
    <property type="evidence" value="ECO:0007669"/>
    <property type="project" value="UniProtKB-SubCell"/>
</dbReference>
<dbReference type="EC" id="7.1.1.-" evidence="7"/>
<comment type="subunit">
    <text evidence="7">NDH-1 is composed of 14 different subunits. Subunits NuoA, H, J, K, L, M, N constitute the membrane sector of the complex.</text>
</comment>
<evidence type="ECO:0000256" key="4">
    <source>
        <dbReference type="ARBA" id="ARBA00022692"/>
    </source>
</evidence>
<evidence type="ECO:0000256" key="5">
    <source>
        <dbReference type="ARBA" id="ARBA00022989"/>
    </source>
</evidence>
<dbReference type="Gene3D" id="1.10.287.3510">
    <property type="match status" value="1"/>
</dbReference>
<evidence type="ECO:0000256" key="7">
    <source>
        <dbReference type="HAMAP-Rule" id="MF_01456"/>
    </source>
</evidence>
<dbReference type="GO" id="GO:0048038">
    <property type="term" value="F:quinone binding"/>
    <property type="evidence" value="ECO:0007669"/>
    <property type="project" value="UniProtKB-KW"/>
</dbReference>
<dbReference type="EMBL" id="CP003345">
    <property type="protein sequence ID" value="AFM06388.1"/>
    <property type="molecule type" value="Genomic_DNA"/>
</dbReference>
<keyword evidence="9" id="KW-1185">Reference proteome</keyword>
<keyword evidence="7" id="KW-0520">NAD</keyword>
<evidence type="ECO:0000256" key="1">
    <source>
        <dbReference type="ARBA" id="ARBA00004141"/>
    </source>
</evidence>
<comment type="function">
    <text evidence="7">NDH-1 shuttles electrons from NADH, via FMN and iron-sulfur (Fe-S) centers, to quinones in the respiratory chain. The immediate electron acceptor for the enzyme in this species is believed to be a menaquinone. Couples the redox reaction to proton translocation (for every two electrons transferred, four hydrogen ions are translocated across the cytoplasmic membrane), and thus conserves the redox energy in a proton gradient.</text>
</comment>
<feature type="transmembrane region" description="Helical" evidence="7">
    <location>
        <begin position="27"/>
        <end position="45"/>
    </location>
</feature>
<dbReference type="GO" id="GO:0042773">
    <property type="term" value="P:ATP synthesis coupled electron transport"/>
    <property type="evidence" value="ECO:0007669"/>
    <property type="project" value="InterPro"/>
</dbReference>
<protein>
    <recommendedName>
        <fullName evidence="7">NADH-quinone oxidoreductase subunit K</fullName>
        <ecNumber evidence="7">7.1.1.-</ecNumber>
    </recommendedName>
    <alternativeName>
        <fullName evidence="7">NADH dehydrogenase I subunit K</fullName>
    </alternativeName>
    <alternativeName>
        <fullName evidence="7">NDH-1 subunit K</fullName>
    </alternativeName>
</protein>
<dbReference type="GO" id="GO:0030964">
    <property type="term" value="C:NADH dehydrogenase complex"/>
    <property type="evidence" value="ECO:0007669"/>
    <property type="project" value="TreeGrafter"/>
</dbReference>
<dbReference type="InterPro" id="IPR001133">
    <property type="entry name" value="NADH_UbQ_OxRdtase_chain4L/K"/>
</dbReference>
<keyword evidence="3 7" id="KW-0813">Transport</keyword>
<feature type="transmembrane region" description="Helical" evidence="7">
    <location>
        <begin position="52"/>
        <end position="76"/>
    </location>
</feature>
<keyword evidence="8" id="KW-0830">Ubiquinone</keyword>
<dbReference type="InterPro" id="IPR039428">
    <property type="entry name" value="NUOK/Mnh_C1-like"/>
</dbReference>
<comment type="subcellular location">
    <subcellularLocation>
        <location evidence="7">Cell inner membrane</location>
        <topology evidence="7">Multi-pass membrane protein</topology>
    </subcellularLocation>
    <subcellularLocation>
        <location evidence="1">Membrane</location>
        <topology evidence="1">Multi-pass membrane protein</topology>
    </subcellularLocation>
</comment>
<dbReference type="NCBIfam" id="NF004320">
    <property type="entry name" value="PRK05715.1-2"/>
    <property type="match status" value="1"/>
</dbReference>
<keyword evidence="8" id="KW-0560">Oxidoreductase</keyword>
<comment type="catalytic activity">
    <reaction evidence="7">
        <text>a quinone + NADH + 5 H(+)(in) = a quinol + NAD(+) + 4 H(+)(out)</text>
        <dbReference type="Rhea" id="RHEA:57888"/>
        <dbReference type="ChEBI" id="CHEBI:15378"/>
        <dbReference type="ChEBI" id="CHEBI:24646"/>
        <dbReference type="ChEBI" id="CHEBI:57540"/>
        <dbReference type="ChEBI" id="CHEBI:57945"/>
        <dbReference type="ChEBI" id="CHEBI:132124"/>
    </reaction>
</comment>
<evidence type="ECO:0000313" key="9">
    <source>
        <dbReference type="Proteomes" id="UP000006054"/>
    </source>
</evidence>
<keyword evidence="5 7" id="KW-1133">Transmembrane helix</keyword>
<keyword evidence="4 7" id="KW-0812">Transmembrane</keyword>
<organism evidence="8 9">
    <name type="scientific">Bernardetia litoralis (strain ATCC 23117 / DSM 6794 / NBRC 15988 / NCIMB 1366 / Fx l1 / Sio-4)</name>
    <name type="common">Flexibacter litoralis</name>
    <dbReference type="NCBI Taxonomy" id="880071"/>
    <lineage>
        <taxon>Bacteria</taxon>
        <taxon>Pseudomonadati</taxon>
        <taxon>Bacteroidota</taxon>
        <taxon>Cytophagia</taxon>
        <taxon>Cytophagales</taxon>
        <taxon>Bernardetiaceae</taxon>
        <taxon>Bernardetia</taxon>
    </lineage>
</organism>
<dbReference type="eggNOG" id="COG0713">
    <property type="taxonomic scope" value="Bacteria"/>
</dbReference>
<keyword evidence="7" id="KW-0874">Quinone</keyword>
<gene>
    <name evidence="7" type="primary">nuoK</name>
    <name evidence="8" type="ordered locus">Fleli_4092</name>
</gene>
<keyword evidence="7" id="KW-0997">Cell inner membrane</keyword>
<dbReference type="KEGG" id="fli:Fleli_4092"/>
<dbReference type="RefSeq" id="WP_014799811.1">
    <property type="nucleotide sequence ID" value="NC_018018.1"/>
</dbReference>
<evidence type="ECO:0000256" key="3">
    <source>
        <dbReference type="ARBA" id="ARBA00022448"/>
    </source>
</evidence>
<dbReference type="HOGENOM" id="CLU_144724_0_0_10"/>
<proteinExistence type="inferred from homology"/>
<comment type="similarity">
    <text evidence="2 7">Belongs to the complex I subunit 4L family.</text>
</comment>
<keyword evidence="7" id="KW-1003">Cell membrane</keyword>
<comment type="caution">
    <text evidence="7">Lacks conserved residue(s) required for the propagation of feature annotation.</text>
</comment>
<sequence>MILFVAAILFGIGILIALTRKNAMLVLMGIELMLTASMLNFIAFSRTVESHLFVLLIIVVAAAEITIALVLILKIYKYFGQIEIDKIVEKEN</sequence>
<dbReference type="AlphaFoldDB" id="I4AR03"/>
<evidence type="ECO:0000256" key="2">
    <source>
        <dbReference type="ARBA" id="ARBA00010519"/>
    </source>
</evidence>